<sequence length="170" mass="18529">MVAYMAVKIDTLDAMCSANCLAGSVPSSPQGCCGQKLLKRMQGNNSQGSGCFSRSRSHISWVRTSSGRGSKVPQWCGCGLRPVLWWSGTEQNPDRPFYGCPNYNADGEEDESTAWRAHRDTKSDQVKINLGFRVSNLEAEIRVLKCWGLGLSLLVVVCFCIVGYGLGIGK</sequence>
<dbReference type="EMBL" id="JASCZI010060604">
    <property type="protein sequence ID" value="MED6134498.1"/>
    <property type="molecule type" value="Genomic_DNA"/>
</dbReference>
<evidence type="ECO:0000313" key="2">
    <source>
        <dbReference type="EMBL" id="MED6134498.1"/>
    </source>
</evidence>
<organism evidence="2 3">
    <name type="scientific">Stylosanthes scabra</name>
    <dbReference type="NCBI Taxonomy" id="79078"/>
    <lineage>
        <taxon>Eukaryota</taxon>
        <taxon>Viridiplantae</taxon>
        <taxon>Streptophyta</taxon>
        <taxon>Embryophyta</taxon>
        <taxon>Tracheophyta</taxon>
        <taxon>Spermatophyta</taxon>
        <taxon>Magnoliopsida</taxon>
        <taxon>eudicotyledons</taxon>
        <taxon>Gunneridae</taxon>
        <taxon>Pentapetalae</taxon>
        <taxon>rosids</taxon>
        <taxon>fabids</taxon>
        <taxon>Fabales</taxon>
        <taxon>Fabaceae</taxon>
        <taxon>Papilionoideae</taxon>
        <taxon>50 kb inversion clade</taxon>
        <taxon>dalbergioids sensu lato</taxon>
        <taxon>Dalbergieae</taxon>
        <taxon>Pterocarpus clade</taxon>
        <taxon>Stylosanthes</taxon>
    </lineage>
</organism>
<keyword evidence="1" id="KW-0812">Transmembrane</keyword>
<feature type="transmembrane region" description="Helical" evidence="1">
    <location>
        <begin position="147"/>
        <end position="167"/>
    </location>
</feature>
<reference evidence="2 3" key="1">
    <citation type="journal article" date="2023" name="Plants (Basel)">
        <title>Bridging the Gap: Combining Genomics and Transcriptomics Approaches to Understand Stylosanthes scabra, an Orphan Legume from the Brazilian Caatinga.</title>
        <authorList>
            <person name="Ferreira-Neto J.R.C."/>
            <person name="da Silva M.D."/>
            <person name="Binneck E."/>
            <person name="de Melo N.F."/>
            <person name="da Silva R.H."/>
            <person name="de Melo A.L.T.M."/>
            <person name="Pandolfi V."/>
            <person name="Bustamante F.O."/>
            <person name="Brasileiro-Vidal A.C."/>
            <person name="Benko-Iseppon A.M."/>
        </authorList>
    </citation>
    <scope>NUCLEOTIDE SEQUENCE [LARGE SCALE GENOMIC DNA]</scope>
    <source>
        <tissue evidence="2">Leaves</tissue>
    </source>
</reference>
<evidence type="ECO:0000313" key="3">
    <source>
        <dbReference type="Proteomes" id="UP001341840"/>
    </source>
</evidence>
<keyword evidence="3" id="KW-1185">Reference proteome</keyword>
<proteinExistence type="predicted"/>
<protein>
    <recommendedName>
        <fullName evidence="4">Zinc finger GRF-type domain-containing protein</fullName>
    </recommendedName>
</protein>
<gene>
    <name evidence="2" type="ORF">PIB30_037548</name>
</gene>
<keyword evidence="1" id="KW-1133">Transmembrane helix</keyword>
<comment type="caution">
    <text evidence="2">The sequence shown here is derived from an EMBL/GenBank/DDBJ whole genome shotgun (WGS) entry which is preliminary data.</text>
</comment>
<dbReference type="Proteomes" id="UP001341840">
    <property type="component" value="Unassembled WGS sequence"/>
</dbReference>
<name>A0ABU6SFE0_9FABA</name>
<accession>A0ABU6SFE0</accession>
<keyword evidence="1" id="KW-0472">Membrane</keyword>
<evidence type="ECO:0000256" key="1">
    <source>
        <dbReference type="SAM" id="Phobius"/>
    </source>
</evidence>
<evidence type="ECO:0008006" key="4">
    <source>
        <dbReference type="Google" id="ProtNLM"/>
    </source>
</evidence>